<evidence type="ECO:0008006" key="4">
    <source>
        <dbReference type="Google" id="ProtNLM"/>
    </source>
</evidence>
<dbReference type="Proteomes" id="UP000290244">
    <property type="component" value="Chromosome"/>
</dbReference>
<dbReference type="OrthoDB" id="5524449at2"/>
<evidence type="ECO:0000256" key="1">
    <source>
        <dbReference type="SAM" id="Phobius"/>
    </source>
</evidence>
<evidence type="ECO:0000313" key="2">
    <source>
        <dbReference type="EMBL" id="QBG34935.1"/>
    </source>
</evidence>
<keyword evidence="1" id="KW-1133">Transmembrane helix</keyword>
<name>A0A4P6P6E0_9GAMM</name>
<dbReference type="AlphaFoldDB" id="A0A4P6P6E0"/>
<feature type="transmembrane region" description="Helical" evidence="1">
    <location>
        <begin position="281"/>
        <end position="303"/>
    </location>
</feature>
<keyword evidence="1" id="KW-0472">Membrane</keyword>
<sequence>MVNWELLQIAPTTDIGLIKKAYAALVKTVRPDEKPAEFSALHSAYKNAIKYAKNAASQTAVACEEQIYSPEQEEQTSLSEQERAPLYKEEEQAFFVDESIDENAFHSLDNEKTFVETPLEAEVIKNQRDEAEGLDDILQQCDDILSEDNSHIQYQRWSEFCQKKTLLDKDIHFKVSLYLINAICALVNAIADGKPHKKYAIEGLGTESIQLLNHTFLWQEEKETLKAFVHPEALDAIVEFIDKETSDDNKSLAAVQGGVSAINRYSEEEIAIYETAVSSFFALKVLFIMWCLVLLVVFCVSLLTTLDGLIFRASNLQNFILVISQFLLCFKLCQNNKLAFNCVWPIAVLALLLVPFGTVWGIFTLGRLLKARHYYKFADNPPIKKD</sequence>
<reference evidence="2 3" key="1">
    <citation type="submission" date="2018-12" db="EMBL/GenBank/DDBJ databases">
        <title>Complete genome of Litorilituus sediminis.</title>
        <authorList>
            <person name="Liu A."/>
            <person name="Rong J."/>
        </authorList>
    </citation>
    <scope>NUCLEOTIDE SEQUENCE [LARGE SCALE GENOMIC DNA]</scope>
    <source>
        <strain evidence="2 3">JCM 17549</strain>
    </source>
</reference>
<evidence type="ECO:0000313" key="3">
    <source>
        <dbReference type="Proteomes" id="UP000290244"/>
    </source>
</evidence>
<gene>
    <name evidence="2" type="ORF">EMK97_03895</name>
</gene>
<keyword evidence="3" id="KW-1185">Reference proteome</keyword>
<accession>A0A4P6P6E0</accession>
<dbReference type="RefSeq" id="WP_130599616.1">
    <property type="nucleotide sequence ID" value="NZ_CP034759.1"/>
</dbReference>
<organism evidence="2 3">
    <name type="scientific">Litorilituus sediminis</name>
    <dbReference type="NCBI Taxonomy" id="718192"/>
    <lineage>
        <taxon>Bacteria</taxon>
        <taxon>Pseudomonadati</taxon>
        <taxon>Pseudomonadota</taxon>
        <taxon>Gammaproteobacteria</taxon>
        <taxon>Alteromonadales</taxon>
        <taxon>Colwelliaceae</taxon>
        <taxon>Litorilituus</taxon>
    </lineage>
</organism>
<proteinExistence type="predicted"/>
<dbReference type="KEGG" id="lsd:EMK97_03895"/>
<dbReference type="EMBL" id="CP034759">
    <property type="protein sequence ID" value="QBG34935.1"/>
    <property type="molecule type" value="Genomic_DNA"/>
</dbReference>
<keyword evidence="1" id="KW-0812">Transmembrane</keyword>
<protein>
    <recommendedName>
        <fullName evidence="4">J domain-containing protein</fullName>
    </recommendedName>
</protein>
<feature type="transmembrane region" description="Helical" evidence="1">
    <location>
        <begin position="309"/>
        <end position="330"/>
    </location>
</feature>
<feature type="transmembrane region" description="Helical" evidence="1">
    <location>
        <begin position="342"/>
        <end position="363"/>
    </location>
</feature>